<protein>
    <submittedName>
        <fullName evidence="1">Uncharacterized protein</fullName>
    </submittedName>
</protein>
<evidence type="ECO:0000313" key="2">
    <source>
        <dbReference type="Proteomes" id="UP000279962"/>
    </source>
</evidence>
<dbReference type="EMBL" id="CP033133">
    <property type="protein sequence ID" value="AYO54555.1"/>
    <property type="molecule type" value="Genomic_DNA"/>
</dbReference>
<accession>A0A3G2T3K0</accession>
<dbReference type="AlphaFoldDB" id="A0A3G2T3K0"/>
<reference evidence="1 2" key="1">
    <citation type="submission" date="2018-10" db="EMBL/GenBank/DDBJ databases">
        <title>The complete genome of Acinetobacter wuhouensis strain WCHAW010062.</title>
        <authorList>
            <person name="Hu Y."/>
            <person name="Long H."/>
            <person name="Feng Y."/>
            <person name="Zong Z."/>
        </authorList>
    </citation>
    <scope>NUCLEOTIDE SEQUENCE [LARGE SCALE GENOMIC DNA]</scope>
    <source>
        <strain evidence="1 2">WCHAW010062</strain>
    </source>
</reference>
<gene>
    <name evidence="1" type="ORF">CDG68_13280</name>
</gene>
<sequence length="141" mass="16824">MIKPANDYRETLCEVYLDDVATQIYVRGEVLEQALYVADNRYLLFTTDNVIFEESLNIYLIEIGRGVLDKLWAGVPYETDSYSGCEILDEYSLRFSFIYKRDWQLLIYQKPAFRVSFYSFLAFLTTFRLKRYLRLKQMPKS</sequence>
<organism evidence="1 2">
    <name type="scientific">Acinetobacter wuhouensis</name>
    <dbReference type="NCBI Taxonomy" id="1879050"/>
    <lineage>
        <taxon>Bacteria</taxon>
        <taxon>Pseudomonadati</taxon>
        <taxon>Pseudomonadota</taxon>
        <taxon>Gammaproteobacteria</taxon>
        <taxon>Moraxellales</taxon>
        <taxon>Moraxellaceae</taxon>
        <taxon>Acinetobacter</taxon>
    </lineage>
</organism>
<dbReference type="Proteomes" id="UP000279962">
    <property type="component" value="Chromosome"/>
</dbReference>
<name>A0A3G2T3K0_9GAMM</name>
<evidence type="ECO:0000313" key="1">
    <source>
        <dbReference type="EMBL" id="AYO54555.1"/>
    </source>
</evidence>
<proteinExistence type="predicted"/>